<accession>J3KX54</accession>
<keyword evidence="1" id="KW-1133">Transmembrane helix</keyword>
<evidence type="ECO:0000256" key="1">
    <source>
        <dbReference type="SAM" id="Phobius"/>
    </source>
</evidence>
<sequence>MLGAVRAHSLSVSRSSPSSDLFFYIYIYMLRIISFQIFRFSLACLLQKLYCNFPPN</sequence>
<evidence type="ECO:0000313" key="3">
    <source>
        <dbReference type="Proteomes" id="UP000006038"/>
    </source>
</evidence>
<name>J3KX54_ORYBR</name>
<dbReference type="Proteomes" id="UP000006038">
    <property type="component" value="Chromosome 1"/>
</dbReference>
<dbReference type="AlphaFoldDB" id="J3KX54"/>
<keyword evidence="1" id="KW-0472">Membrane</keyword>
<reference evidence="2" key="2">
    <citation type="submission" date="2013-04" db="UniProtKB">
        <authorList>
            <consortium name="EnsemblPlants"/>
        </authorList>
    </citation>
    <scope>IDENTIFICATION</scope>
</reference>
<dbReference type="HOGENOM" id="CLU_3017444_0_0_1"/>
<keyword evidence="3" id="KW-1185">Reference proteome</keyword>
<dbReference type="EnsemblPlants" id="OB01G15600.1">
    <property type="protein sequence ID" value="OB01G15600.1"/>
    <property type="gene ID" value="OB01G15600"/>
</dbReference>
<keyword evidence="1" id="KW-0812">Transmembrane</keyword>
<protein>
    <submittedName>
        <fullName evidence="2">Uncharacterized protein</fullName>
    </submittedName>
</protein>
<dbReference type="Gramene" id="OB01G15600.1">
    <property type="protein sequence ID" value="OB01G15600.1"/>
    <property type="gene ID" value="OB01G15600"/>
</dbReference>
<feature type="transmembrane region" description="Helical" evidence="1">
    <location>
        <begin position="21"/>
        <end position="42"/>
    </location>
</feature>
<reference evidence="2" key="1">
    <citation type="journal article" date="2013" name="Nat. Commun.">
        <title>Whole-genome sequencing of Oryza brachyantha reveals mechanisms underlying Oryza genome evolution.</title>
        <authorList>
            <person name="Chen J."/>
            <person name="Huang Q."/>
            <person name="Gao D."/>
            <person name="Wang J."/>
            <person name="Lang Y."/>
            <person name="Liu T."/>
            <person name="Li B."/>
            <person name="Bai Z."/>
            <person name="Luis Goicoechea J."/>
            <person name="Liang C."/>
            <person name="Chen C."/>
            <person name="Zhang W."/>
            <person name="Sun S."/>
            <person name="Liao Y."/>
            <person name="Zhang X."/>
            <person name="Yang L."/>
            <person name="Song C."/>
            <person name="Wang M."/>
            <person name="Shi J."/>
            <person name="Liu G."/>
            <person name="Liu J."/>
            <person name="Zhou H."/>
            <person name="Zhou W."/>
            <person name="Yu Q."/>
            <person name="An N."/>
            <person name="Chen Y."/>
            <person name="Cai Q."/>
            <person name="Wang B."/>
            <person name="Liu B."/>
            <person name="Min J."/>
            <person name="Huang Y."/>
            <person name="Wu H."/>
            <person name="Li Z."/>
            <person name="Zhang Y."/>
            <person name="Yin Y."/>
            <person name="Song W."/>
            <person name="Jiang J."/>
            <person name="Jackson S.A."/>
            <person name="Wing R.A."/>
            <person name="Wang J."/>
            <person name="Chen M."/>
        </authorList>
    </citation>
    <scope>NUCLEOTIDE SEQUENCE [LARGE SCALE GENOMIC DNA]</scope>
    <source>
        <strain evidence="2">cv. IRGC 101232</strain>
    </source>
</reference>
<evidence type="ECO:0000313" key="2">
    <source>
        <dbReference type="EnsemblPlants" id="OB01G15600.1"/>
    </source>
</evidence>
<organism evidence="2">
    <name type="scientific">Oryza brachyantha</name>
    <name type="common">malo sina</name>
    <dbReference type="NCBI Taxonomy" id="4533"/>
    <lineage>
        <taxon>Eukaryota</taxon>
        <taxon>Viridiplantae</taxon>
        <taxon>Streptophyta</taxon>
        <taxon>Embryophyta</taxon>
        <taxon>Tracheophyta</taxon>
        <taxon>Spermatophyta</taxon>
        <taxon>Magnoliopsida</taxon>
        <taxon>Liliopsida</taxon>
        <taxon>Poales</taxon>
        <taxon>Poaceae</taxon>
        <taxon>BOP clade</taxon>
        <taxon>Oryzoideae</taxon>
        <taxon>Oryzeae</taxon>
        <taxon>Oryzinae</taxon>
        <taxon>Oryza</taxon>
    </lineage>
</organism>
<proteinExistence type="predicted"/>